<keyword evidence="3 7" id="KW-1003">Cell membrane</keyword>
<protein>
    <recommendedName>
        <fullName evidence="7">Flagellar biosynthesis protein FlhA</fullName>
    </recommendedName>
</protein>
<organism evidence="9 10">
    <name type="scientific">Marinibactrum halimedae</name>
    <dbReference type="NCBI Taxonomy" id="1444977"/>
    <lineage>
        <taxon>Bacteria</taxon>
        <taxon>Pseudomonadati</taxon>
        <taxon>Pseudomonadota</taxon>
        <taxon>Gammaproteobacteria</taxon>
        <taxon>Cellvibrionales</taxon>
        <taxon>Cellvibrionaceae</taxon>
        <taxon>Marinibactrum</taxon>
    </lineage>
</organism>
<sequence>MQLPSFPLLNDIREGRVDRQQMLGSARSLINGNLGIPVLLLMLLGMMTLPLPAFLLDVFFSFNIALSIVVLLVGVYSLRPLDFAVFPTILLIATLLRLALNVASTRVVLLEGHQGGDAAGKVIQAFGEVVIGGNYAVGLVVFIILMIINFVVVTKGAGRISEVSARFTLDAMPGKQMAIDADLNAGLINQEEARVRRDEVASEADFYGAMDGASKFVRGDAVAGILILVINVIGGLGIGMIQHDLEFADALQKYILLTIGDGLVAQIPSLLLSTAAAIMVTRVNSSQDVRSQVLNQMFDSPKALMVSALILFIMGSIPGMPHVAFLGLAAVCGFMAYQIHRRKQQFEEVTVKPSGGPGVAPGGPGGGARQALPPGEGGGETIDAKPENKELSWDDVMPVDMIGLEVGYRLIPLVNKAQGGELLGRIKGIRKKLSQEKGFLVPSVHIRDNLDLNPNAYRILLMGVGVGEGEVYSDRDMAINPGQAFGNIDGIATKDPAFGLDAVWIERSKKDEAQSLGYTVVDSSTVVATHLNQILQQHIHELIGHEEVQKLLDQLAQSSPKLVGELVPEKLSLNVVLKVCQNLLKEGVAVRDVRSLCESLAASADQTKDPEQLTAAARIGLARHIVYGLVPGDDPLPVLTLNPDLEQLLLKAMQQAQKTGTDEGAFIEPGIVEGLQKSIREAVSKQEMSNKPGVILVAGPIRRLVSRMTRAGGSEASVLAYAEIPDSKTLSVDGSIGVNTTN</sequence>
<comment type="function">
    <text evidence="7">Required for formation of the rod structure of the flagellar apparatus. Together with FliI and FliH, may constitute the export apparatus of flagellin.</text>
</comment>
<comment type="caution">
    <text evidence="9">The sequence shown here is derived from an EMBL/GenBank/DDBJ whole genome shotgun (WGS) entry which is preliminary data.</text>
</comment>
<dbReference type="GO" id="GO:0044780">
    <property type="term" value="P:bacterial-type flagellum assembly"/>
    <property type="evidence" value="ECO:0007669"/>
    <property type="project" value="InterPro"/>
</dbReference>
<dbReference type="GO" id="GO:0009306">
    <property type="term" value="P:protein secretion"/>
    <property type="evidence" value="ECO:0007669"/>
    <property type="project" value="InterPro"/>
</dbReference>
<evidence type="ECO:0000256" key="3">
    <source>
        <dbReference type="ARBA" id="ARBA00022475"/>
    </source>
</evidence>
<evidence type="ECO:0000256" key="1">
    <source>
        <dbReference type="ARBA" id="ARBA00004651"/>
    </source>
</evidence>
<comment type="similarity">
    <text evidence="2 7">Belongs to the FHIPEP (flagella/HR/invasion proteins export pore) family.</text>
</comment>
<evidence type="ECO:0000256" key="6">
    <source>
        <dbReference type="ARBA" id="ARBA00023136"/>
    </source>
</evidence>
<keyword evidence="9" id="KW-0282">Flagellum</keyword>
<evidence type="ECO:0000256" key="5">
    <source>
        <dbReference type="ARBA" id="ARBA00022989"/>
    </source>
</evidence>
<keyword evidence="9" id="KW-0969">Cilium</keyword>
<dbReference type="Gene3D" id="3.40.50.12790">
    <property type="entry name" value="FHIPEP family, domain 4"/>
    <property type="match status" value="1"/>
</dbReference>
<feature type="transmembrane region" description="Helical" evidence="7">
    <location>
        <begin position="83"/>
        <end position="100"/>
    </location>
</feature>
<dbReference type="Proteomes" id="UP001156870">
    <property type="component" value="Unassembled WGS sequence"/>
</dbReference>
<evidence type="ECO:0000313" key="10">
    <source>
        <dbReference type="Proteomes" id="UP001156870"/>
    </source>
</evidence>
<evidence type="ECO:0000256" key="8">
    <source>
        <dbReference type="SAM" id="MobiDB-lite"/>
    </source>
</evidence>
<dbReference type="GO" id="GO:0005886">
    <property type="term" value="C:plasma membrane"/>
    <property type="evidence" value="ECO:0007669"/>
    <property type="project" value="UniProtKB-SubCell"/>
</dbReference>
<dbReference type="Pfam" id="PF00771">
    <property type="entry name" value="FHIPEP"/>
    <property type="match status" value="1"/>
</dbReference>
<feature type="transmembrane region" description="Helical" evidence="7">
    <location>
        <begin position="53"/>
        <end position="76"/>
    </location>
</feature>
<feature type="region of interest" description="Disordered" evidence="8">
    <location>
        <begin position="351"/>
        <end position="387"/>
    </location>
</feature>
<feature type="transmembrane region" description="Helical" evidence="7">
    <location>
        <begin position="135"/>
        <end position="153"/>
    </location>
</feature>
<comment type="subcellular location">
    <subcellularLocation>
        <location evidence="1 7">Cell membrane</location>
        <topology evidence="1 7">Multi-pass membrane protein</topology>
    </subcellularLocation>
</comment>
<feature type="transmembrane region" description="Helical" evidence="7">
    <location>
        <begin position="221"/>
        <end position="242"/>
    </location>
</feature>
<dbReference type="NCBIfam" id="TIGR01398">
    <property type="entry name" value="FlhA"/>
    <property type="match status" value="1"/>
</dbReference>
<keyword evidence="7" id="KW-1006">Bacterial flagellum protein export</keyword>
<dbReference type="PRINTS" id="PR00949">
    <property type="entry name" value="TYPE3IMAPROT"/>
</dbReference>
<dbReference type="InterPro" id="IPR025505">
    <property type="entry name" value="FHIPEP_CS"/>
</dbReference>
<dbReference type="PROSITE" id="PS00994">
    <property type="entry name" value="FHIPEP"/>
    <property type="match status" value="1"/>
</dbReference>
<dbReference type="InterPro" id="IPR042194">
    <property type="entry name" value="FHIPEP_1"/>
</dbReference>
<accession>A0AA37WP99</accession>
<evidence type="ECO:0000256" key="4">
    <source>
        <dbReference type="ARBA" id="ARBA00022692"/>
    </source>
</evidence>
<feature type="compositionally biased region" description="Gly residues" evidence="8">
    <location>
        <begin position="355"/>
        <end position="368"/>
    </location>
</feature>
<proteinExistence type="inferred from homology"/>
<keyword evidence="4 7" id="KW-0812">Transmembrane</keyword>
<dbReference type="InterPro" id="IPR042193">
    <property type="entry name" value="FHIPEP_3"/>
</dbReference>
<evidence type="ECO:0000313" key="9">
    <source>
        <dbReference type="EMBL" id="GLS27006.1"/>
    </source>
</evidence>
<keyword evidence="9" id="KW-0966">Cell projection</keyword>
<dbReference type="InterPro" id="IPR001712">
    <property type="entry name" value="T3SS_FHIPEP"/>
</dbReference>
<keyword evidence="5 7" id="KW-1133">Transmembrane helix</keyword>
<dbReference type="RefSeq" id="WP_416053954.1">
    <property type="nucleotide sequence ID" value="NZ_BSPD01000064.1"/>
</dbReference>
<reference evidence="9 10" key="1">
    <citation type="journal article" date="2014" name="Int. J. Syst. Evol. Microbiol.">
        <title>Complete genome sequence of Corynebacterium casei LMG S-19264T (=DSM 44701T), isolated from a smear-ripened cheese.</title>
        <authorList>
            <consortium name="US DOE Joint Genome Institute (JGI-PGF)"/>
            <person name="Walter F."/>
            <person name="Albersmeier A."/>
            <person name="Kalinowski J."/>
            <person name="Ruckert C."/>
        </authorList>
    </citation>
    <scope>NUCLEOTIDE SEQUENCE [LARGE SCALE GENOMIC DNA]</scope>
    <source>
        <strain evidence="9 10">NBRC 110095</strain>
    </source>
</reference>
<dbReference type="Gene3D" id="1.10.8.540">
    <property type="entry name" value="FHIPEP family, domain 3"/>
    <property type="match status" value="1"/>
</dbReference>
<feature type="transmembrane region" description="Helical" evidence="7">
    <location>
        <begin position="29"/>
        <end position="47"/>
    </location>
</feature>
<keyword evidence="7" id="KW-0813">Transport</keyword>
<dbReference type="PIRSF" id="PIRSF005419">
    <property type="entry name" value="FlhA"/>
    <property type="match status" value="1"/>
</dbReference>
<keyword evidence="10" id="KW-1185">Reference proteome</keyword>
<dbReference type="PANTHER" id="PTHR30161">
    <property type="entry name" value="FLAGELLAR EXPORT PROTEIN, MEMBRANE FLHA SUBUNIT-RELATED"/>
    <property type="match status" value="1"/>
</dbReference>
<gene>
    <name evidence="7 9" type="primary">flhA</name>
    <name evidence="9" type="ORF">GCM10007877_27250</name>
</gene>
<feature type="transmembrane region" description="Helical" evidence="7">
    <location>
        <begin position="301"/>
        <end position="317"/>
    </location>
</feature>
<keyword evidence="6 7" id="KW-0472">Membrane</keyword>
<keyword evidence="7" id="KW-0653">Protein transport</keyword>
<dbReference type="EMBL" id="BSPD01000064">
    <property type="protein sequence ID" value="GLS27006.1"/>
    <property type="molecule type" value="Genomic_DNA"/>
</dbReference>
<dbReference type="InterPro" id="IPR042196">
    <property type="entry name" value="FHIPEP_4"/>
</dbReference>
<name>A0AA37WP99_9GAMM</name>
<dbReference type="AlphaFoldDB" id="A0AA37WP99"/>
<evidence type="ECO:0000256" key="7">
    <source>
        <dbReference type="RuleBase" id="RU364093"/>
    </source>
</evidence>
<dbReference type="Gene3D" id="3.40.30.60">
    <property type="entry name" value="FHIPEP family, domain 1"/>
    <property type="match status" value="1"/>
</dbReference>
<feature type="transmembrane region" description="Helical" evidence="7">
    <location>
        <begin position="254"/>
        <end position="280"/>
    </location>
</feature>
<evidence type="ECO:0000256" key="2">
    <source>
        <dbReference type="ARBA" id="ARBA00008835"/>
    </source>
</evidence>
<keyword evidence="7" id="KW-1005">Bacterial flagellum biogenesis</keyword>
<dbReference type="PANTHER" id="PTHR30161:SF1">
    <property type="entry name" value="FLAGELLAR BIOSYNTHESIS PROTEIN FLHA-RELATED"/>
    <property type="match status" value="1"/>
</dbReference>
<dbReference type="InterPro" id="IPR006301">
    <property type="entry name" value="FlhA"/>
</dbReference>